<sequence length="156" mass="16591" precursor="true">MKLFMLLCSRAVPLCLFFCLLLSAGCGGSIEADYSKLDLVDVSGTVTLDGQPLSGATVAFEAPDRTFSSGVTDASGHYSLMFNTEKSGCLTGQKTVRIRFVTDSEAPEGETETEDAEKSPAASGQKIPEQYNSKSTLAATVDADHTSFNFDLKSKP</sequence>
<protein>
    <recommendedName>
        <fullName evidence="5">Carboxypeptidase regulatory-like domain-containing protein</fullName>
    </recommendedName>
</protein>
<reference evidence="3 4" key="1">
    <citation type="submission" date="2019-02" db="EMBL/GenBank/DDBJ databases">
        <title>Deep-cultivation of Planctomycetes and their phenomic and genomic characterization uncovers novel biology.</title>
        <authorList>
            <person name="Wiegand S."/>
            <person name="Jogler M."/>
            <person name="Boedeker C."/>
            <person name="Pinto D."/>
            <person name="Vollmers J."/>
            <person name="Rivas-Marin E."/>
            <person name="Kohn T."/>
            <person name="Peeters S.H."/>
            <person name="Heuer A."/>
            <person name="Rast P."/>
            <person name="Oberbeckmann S."/>
            <person name="Bunk B."/>
            <person name="Jeske O."/>
            <person name="Meyerdierks A."/>
            <person name="Storesund J.E."/>
            <person name="Kallscheuer N."/>
            <person name="Luecker S."/>
            <person name="Lage O.M."/>
            <person name="Pohl T."/>
            <person name="Merkel B.J."/>
            <person name="Hornburger P."/>
            <person name="Mueller R.-W."/>
            <person name="Bruemmer F."/>
            <person name="Labrenz M."/>
            <person name="Spormann A.M."/>
            <person name="Op den Camp H."/>
            <person name="Overmann J."/>
            <person name="Amann R."/>
            <person name="Jetten M.S.M."/>
            <person name="Mascher T."/>
            <person name="Medema M.H."/>
            <person name="Devos D.P."/>
            <person name="Kaster A.-K."/>
            <person name="Ovreas L."/>
            <person name="Rohde M."/>
            <person name="Galperin M.Y."/>
            <person name="Jogler C."/>
        </authorList>
    </citation>
    <scope>NUCLEOTIDE SEQUENCE [LARGE SCALE GENOMIC DNA]</scope>
    <source>
        <strain evidence="3 4">Pan161</strain>
    </source>
</reference>
<feature type="signal peptide" evidence="2">
    <location>
        <begin position="1"/>
        <end position="24"/>
    </location>
</feature>
<dbReference type="EMBL" id="CP036343">
    <property type="protein sequence ID" value="QDT91079.1"/>
    <property type="molecule type" value="Genomic_DNA"/>
</dbReference>
<proteinExistence type="predicted"/>
<feature type="region of interest" description="Disordered" evidence="1">
    <location>
        <begin position="102"/>
        <end position="138"/>
    </location>
</feature>
<dbReference type="Gene3D" id="2.60.40.10">
    <property type="entry name" value="Immunoglobulins"/>
    <property type="match status" value="1"/>
</dbReference>
<evidence type="ECO:0008006" key="5">
    <source>
        <dbReference type="Google" id="ProtNLM"/>
    </source>
</evidence>
<name>A0A517VDK6_9PLAN</name>
<feature type="chain" id="PRO_5021705937" description="Carboxypeptidase regulatory-like domain-containing protein" evidence="2">
    <location>
        <begin position="25"/>
        <end position="156"/>
    </location>
</feature>
<evidence type="ECO:0000313" key="3">
    <source>
        <dbReference type="EMBL" id="QDT91079.1"/>
    </source>
</evidence>
<dbReference type="InterPro" id="IPR013783">
    <property type="entry name" value="Ig-like_fold"/>
</dbReference>
<evidence type="ECO:0000313" key="4">
    <source>
        <dbReference type="Proteomes" id="UP000316855"/>
    </source>
</evidence>
<accession>A0A517VDK6</accession>
<feature type="compositionally biased region" description="Acidic residues" evidence="1">
    <location>
        <begin position="105"/>
        <end position="115"/>
    </location>
</feature>
<evidence type="ECO:0000256" key="1">
    <source>
        <dbReference type="SAM" id="MobiDB-lite"/>
    </source>
</evidence>
<dbReference type="SUPFAM" id="SSF49464">
    <property type="entry name" value="Carboxypeptidase regulatory domain-like"/>
    <property type="match status" value="1"/>
</dbReference>
<gene>
    <name evidence="3" type="ORF">Pan161_27340</name>
</gene>
<dbReference type="Proteomes" id="UP000316855">
    <property type="component" value="Chromosome"/>
</dbReference>
<dbReference type="InterPro" id="IPR008969">
    <property type="entry name" value="CarboxyPept-like_regulatory"/>
</dbReference>
<evidence type="ECO:0000256" key="2">
    <source>
        <dbReference type="SAM" id="SignalP"/>
    </source>
</evidence>
<keyword evidence="4" id="KW-1185">Reference proteome</keyword>
<dbReference type="AlphaFoldDB" id="A0A517VDK6"/>
<dbReference type="PROSITE" id="PS51257">
    <property type="entry name" value="PROKAR_LIPOPROTEIN"/>
    <property type="match status" value="1"/>
</dbReference>
<keyword evidence="2" id="KW-0732">Signal</keyword>
<organism evidence="3 4">
    <name type="scientific">Gimesia algae</name>
    <dbReference type="NCBI Taxonomy" id="2527971"/>
    <lineage>
        <taxon>Bacteria</taxon>
        <taxon>Pseudomonadati</taxon>
        <taxon>Planctomycetota</taxon>
        <taxon>Planctomycetia</taxon>
        <taxon>Planctomycetales</taxon>
        <taxon>Planctomycetaceae</taxon>
        <taxon>Gimesia</taxon>
    </lineage>
</organism>
<dbReference type="KEGG" id="gax:Pan161_27340"/>